<keyword evidence="5 7" id="KW-0378">Hydrolase</keyword>
<dbReference type="PROSITE" id="PS00140">
    <property type="entry name" value="UCH_1"/>
    <property type="match status" value="1"/>
</dbReference>
<dbReference type="PRINTS" id="PR00707">
    <property type="entry name" value="UBCTHYDRLASE"/>
</dbReference>
<dbReference type="CDD" id="cd09616">
    <property type="entry name" value="Peptidase_C12_UCH_L1_L3"/>
    <property type="match status" value="1"/>
</dbReference>
<sequence length="243" mass="26762">MPEPRRKHYIPLESNPEVFTKLIHALGVSSAFEFIDVLSLDDPDLIAMMPRPVLALILAFPAIGEDYNKKLEEQNRTREIYTGSGEGEDTVWYKQTIGNACGLYAILHSISNVPAKDFITPDSAIARLLATITPLAPEERALALEASDEVEEAHRHAGNSGVTSVPNPEDDVDHHYLAFVKSHKNNRVYELDGMNKGPVETGVTLAEGEDVFGDAGRRLVKEMIEREDNVGFSLTALVPVKSL</sequence>
<organism evidence="10 11">
    <name type="scientific">Tetrapyrgos nigripes</name>
    <dbReference type="NCBI Taxonomy" id="182062"/>
    <lineage>
        <taxon>Eukaryota</taxon>
        <taxon>Fungi</taxon>
        <taxon>Dikarya</taxon>
        <taxon>Basidiomycota</taxon>
        <taxon>Agaricomycotina</taxon>
        <taxon>Agaricomycetes</taxon>
        <taxon>Agaricomycetidae</taxon>
        <taxon>Agaricales</taxon>
        <taxon>Marasmiineae</taxon>
        <taxon>Marasmiaceae</taxon>
        <taxon>Tetrapyrgos</taxon>
    </lineage>
</organism>
<dbReference type="InterPro" id="IPR057254">
    <property type="entry name" value="UCH_AS"/>
</dbReference>
<dbReference type="EC" id="3.4.19.12" evidence="8"/>
<keyword evidence="6 7" id="KW-0788">Thiol protease</keyword>
<dbReference type="GO" id="GO:0005737">
    <property type="term" value="C:cytoplasm"/>
    <property type="evidence" value="ECO:0007669"/>
    <property type="project" value="TreeGrafter"/>
</dbReference>
<dbReference type="GO" id="GO:0006511">
    <property type="term" value="P:ubiquitin-dependent protein catabolic process"/>
    <property type="evidence" value="ECO:0007669"/>
    <property type="project" value="UniProtKB-UniRule"/>
</dbReference>
<dbReference type="OrthoDB" id="427186at2759"/>
<keyword evidence="3 7" id="KW-0645">Protease</keyword>
<feature type="site" description="Transition state stabilizer" evidence="7">
    <location>
        <position position="95"/>
    </location>
</feature>
<dbReference type="AlphaFoldDB" id="A0A8H5GB51"/>
<evidence type="ECO:0000256" key="5">
    <source>
        <dbReference type="ARBA" id="ARBA00022801"/>
    </source>
</evidence>
<feature type="site" description="Important for enzyme activity" evidence="7">
    <location>
        <position position="192"/>
    </location>
</feature>
<dbReference type="FunFam" id="3.40.532.10:FF:000006">
    <property type="entry name" value="Ubiquitin carboxyl-terminal hydrolase"/>
    <property type="match status" value="1"/>
</dbReference>
<keyword evidence="4 7" id="KW-0833">Ubl conjugation pathway</keyword>
<dbReference type="GO" id="GO:0004843">
    <property type="term" value="F:cysteine-type deubiquitinase activity"/>
    <property type="evidence" value="ECO:0007669"/>
    <property type="project" value="UniProtKB-UniRule"/>
</dbReference>
<evidence type="ECO:0000256" key="4">
    <source>
        <dbReference type="ARBA" id="ARBA00022786"/>
    </source>
</evidence>
<dbReference type="EMBL" id="JAACJM010000039">
    <property type="protein sequence ID" value="KAF5361707.1"/>
    <property type="molecule type" value="Genomic_DNA"/>
</dbReference>
<reference evidence="10 11" key="1">
    <citation type="journal article" date="2020" name="ISME J.">
        <title>Uncovering the hidden diversity of litter-decomposition mechanisms in mushroom-forming fungi.</title>
        <authorList>
            <person name="Floudas D."/>
            <person name="Bentzer J."/>
            <person name="Ahren D."/>
            <person name="Johansson T."/>
            <person name="Persson P."/>
            <person name="Tunlid A."/>
        </authorList>
    </citation>
    <scope>NUCLEOTIDE SEQUENCE [LARGE SCALE GENOMIC DNA]</scope>
    <source>
        <strain evidence="10 11">CBS 291.85</strain>
    </source>
</reference>
<comment type="catalytic activity">
    <reaction evidence="1 7 8">
        <text>Thiol-dependent hydrolysis of ester, thioester, amide, peptide and isopeptide bonds formed by the C-terminal Gly of ubiquitin (a 76-residue protein attached to proteins as an intracellular targeting signal).</text>
        <dbReference type="EC" id="3.4.19.12"/>
    </reaction>
</comment>
<comment type="similarity">
    <text evidence="2 7 8">Belongs to the peptidase C12 family.</text>
</comment>
<gene>
    <name evidence="10" type="ORF">D9758_007292</name>
</gene>
<keyword evidence="11" id="KW-1185">Reference proteome</keyword>
<evidence type="ECO:0000313" key="10">
    <source>
        <dbReference type="EMBL" id="KAF5361707.1"/>
    </source>
</evidence>
<evidence type="ECO:0000256" key="2">
    <source>
        <dbReference type="ARBA" id="ARBA00009326"/>
    </source>
</evidence>
<dbReference type="InterPro" id="IPR001578">
    <property type="entry name" value="Peptidase_C12_UCH"/>
</dbReference>
<dbReference type="PANTHER" id="PTHR10589">
    <property type="entry name" value="UBIQUITIN CARBOXYL-TERMINAL HYDROLASE"/>
    <property type="match status" value="1"/>
</dbReference>
<evidence type="ECO:0000256" key="6">
    <source>
        <dbReference type="ARBA" id="ARBA00022807"/>
    </source>
</evidence>
<evidence type="ECO:0000259" key="9">
    <source>
        <dbReference type="PROSITE" id="PS52048"/>
    </source>
</evidence>
<dbReference type="PROSITE" id="PS52048">
    <property type="entry name" value="UCH_DOMAIN"/>
    <property type="match status" value="1"/>
</dbReference>
<dbReference type="Proteomes" id="UP000559256">
    <property type="component" value="Unassembled WGS sequence"/>
</dbReference>
<dbReference type="Pfam" id="PF01088">
    <property type="entry name" value="Peptidase_C12"/>
    <property type="match status" value="1"/>
</dbReference>
<feature type="active site" description="Nucleophile" evidence="7">
    <location>
        <position position="101"/>
    </location>
</feature>
<dbReference type="GO" id="GO:0016579">
    <property type="term" value="P:protein deubiquitination"/>
    <property type="evidence" value="ECO:0007669"/>
    <property type="project" value="TreeGrafter"/>
</dbReference>
<dbReference type="SUPFAM" id="SSF54001">
    <property type="entry name" value="Cysteine proteinases"/>
    <property type="match status" value="1"/>
</dbReference>
<dbReference type="InterPro" id="IPR036959">
    <property type="entry name" value="Peptidase_C12_UCH_sf"/>
</dbReference>
<evidence type="ECO:0000256" key="7">
    <source>
        <dbReference type="PROSITE-ProRule" id="PRU01393"/>
    </source>
</evidence>
<dbReference type="Gene3D" id="3.40.532.10">
    <property type="entry name" value="Peptidase C12, ubiquitin carboxyl-terminal hydrolase"/>
    <property type="match status" value="1"/>
</dbReference>
<evidence type="ECO:0000313" key="11">
    <source>
        <dbReference type="Proteomes" id="UP000559256"/>
    </source>
</evidence>
<feature type="active site" description="Proton donor" evidence="7">
    <location>
        <position position="175"/>
    </location>
</feature>
<feature type="domain" description="UCH catalytic" evidence="9">
    <location>
        <begin position="8"/>
        <end position="239"/>
    </location>
</feature>
<proteinExistence type="inferred from homology"/>
<evidence type="ECO:0000256" key="1">
    <source>
        <dbReference type="ARBA" id="ARBA00000707"/>
    </source>
</evidence>
<name>A0A8H5GB51_9AGAR</name>
<comment type="caution">
    <text evidence="10">The sequence shown here is derived from an EMBL/GenBank/DDBJ whole genome shotgun (WGS) entry which is preliminary data.</text>
</comment>
<dbReference type="PANTHER" id="PTHR10589:SF17">
    <property type="entry name" value="UBIQUITIN CARBOXYL-TERMINAL HYDROLASE"/>
    <property type="match status" value="1"/>
</dbReference>
<evidence type="ECO:0000256" key="8">
    <source>
        <dbReference type="RuleBase" id="RU361215"/>
    </source>
</evidence>
<dbReference type="InterPro" id="IPR038765">
    <property type="entry name" value="Papain-like_cys_pep_sf"/>
</dbReference>
<evidence type="ECO:0000256" key="3">
    <source>
        <dbReference type="ARBA" id="ARBA00022670"/>
    </source>
</evidence>
<accession>A0A8H5GB51</accession>
<protein>
    <recommendedName>
        <fullName evidence="8">Ubiquitin carboxyl-terminal hydrolase</fullName>
        <ecNumber evidence="8">3.4.19.12</ecNumber>
    </recommendedName>
</protein>